<keyword evidence="5" id="KW-0460">Magnesium</keyword>
<dbReference type="SUPFAM" id="SSF52540">
    <property type="entry name" value="P-loop containing nucleoside triphosphate hydrolases"/>
    <property type="match status" value="1"/>
</dbReference>
<dbReference type="GO" id="GO:0005834">
    <property type="term" value="C:heterotrimeric G-protein complex"/>
    <property type="evidence" value="ECO:0007669"/>
    <property type="project" value="TreeGrafter"/>
</dbReference>
<name>A0AAV5TEE4_9BILA</name>
<dbReference type="GO" id="GO:0005525">
    <property type="term" value="F:GTP binding"/>
    <property type="evidence" value="ECO:0007669"/>
    <property type="project" value="UniProtKB-KW"/>
</dbReference>
<sequence>KSLAREKTEDLSRVKILLLGGADAGKSTILKQMRILHMNGFSAEEIHSFQKYLRYNVFAIFHEIAKGVQECIQSIAEYEKNMIYRFAE</sequence>
<protein>
    <recommendedName>
        <fullName evidence="8">ADP ribosylation factor</fullName>
    </recommendedName>
</protein>
<evidence type="ECO:0000313" key="6">
    <source>
        <dbReference type="EMBL" id="GMS92369.1"/>
    </source>
</evidence>
<keyword evidence="2" id="KW-0547">Nucleotide-binding</keyword>
<feature type="non-terminal residue" evidence="6">
    <location>
        <position position="88"/>
    </location>
</feature>
<dbReference type="GO" id="GO:0005737">
    <property type="term" value="C:cytoplasm"/>
    <property type="evidence" value="ECO:0007669"/>
    <property type="project" value="TreeGrafter"/>
</dbReference>
<dbReference type="Gene3D" id="3.40.50.300">
    <property type="entry name" value="P-loop containing nucleotide triphosphate hydrolases"/>
    <property type="match status" value="1"/>
</dbReference>
<dbReference type="PANTHER" id="PTHR10218:SF302">
    <property type="entry name" value="GUANINE NUCLEOTIDE-BINDING PROTEIN ALPHA-5 SUBUNIT"/>
    <property type="match status" value="1"/>
</dbReference>
<dbReference type="GO" id="GO:0007188">
    <property type="term" value="P:adenylate cyclase-modulating G protein-coupled receptor signaling pathway"/>
    <property type="evidence" value="ECO:0007669"/>
    <property type="project" value="TreeGrafter"/>
</dbReference>
<reference evidence="6" key="1">
    <citation type="submission" date="2023-10" db="EMBL/GenBank/DDBJ databases">
        <title>Genome assembly of Pristionchus species.</title>
        <authorList>
            <person name="Yoshida K."/>
            <person name="Sommer R.J."/>
        </authorList>
    </citation>
    <scope>NUCLEOTIDE SEQUENCE</scope>
    <source>
        <strain evidence="6">RS0144</strain>
    </source>
</reference>
<evidence type="ECO:0008006" key="8">
    <source>
        <dbReference type="Google" id="ProtNLM"/>
    </source>
</evidence>
<dbReference type="GO" id="GO:0003924">
    <property type="term" value="F:GTPase activity"/>
    <property type="evidence" value="ECO:0007669"/>
    <property type="project" value="InterPro"/>
</dbReference>
<proteinExistence type="predicted"/>
<dbReference type="GO" id="GO:0001664">
    <property type="term" value="F:G protein-coupled receptor binding"/>
    <property type="evidence" value="ECO:0007669"/>
    <property type="project" value="TreeGrafter"/>
</dbReference>
<evidence type="ECO:0000256" key="2">
    <source>
        <dbReference type="ARBA" id="ARBA00022741"/>
    </source>
</evidence>
<evidence type="ECO:0000313" key="7">
    <source>
        <dbReference type="Proteomes" id="UP001432027"/>
    </source>
</evidence>
<evidence type="ECO:0000256" key="4">
    <source>
        <dbReference type="ARBA" id="ARBA00023224"/>
    </source>
</evidence>
<keyword evidence="1 5" id="KW-0479">Metal-binding</keyword>
<dbReference type="AlphaFoldDB" id="A0AAV5TEE4"/>
<dbReference type="InterPro" id="IPR001019">
    <property type="entry name" value="Gprotein_alpha_su"/>
</dbReference>
<feature type="binding site" evidence="5">
    <location>
        <position position="27"/>
    </location>
    <ligand>
        <name>Mg(2+)</name>
        <dbReference type="ChEBI" id="CHEBI:18420"/>
    </ligand>
</feature>
<gene>
    <name evidence="6" type="ORF">PENTCL1PPCAC_14544</name>
</gene>
<evidence type="ECO:0000256" key="5">
    <source>
        <dbReference type="PIRSR" id="PIRSR601019-2"/>
    </source>
</evidence>
<dbReference type="InterPro" id="IPR027417">
    <property type="entry name" value="P-loop_NTPase"/>
</dbReference>
<keyword evidence="3" id="KW-0342">GTP-binding</keyword>
<evidence type="ECO:0000256" key="1">
    <source>
        <dbReference type="ARBA" id="ARBA00022723"/>
    </source>
</evidence>
<accession>A0AAV5TEE4</accession>
<dbReference type="Proteomes" id="UP001432027">
    <property type="component" value="Unassembled WGS sequence"/>
</dbReference>
<feature type="non-terminal residue" evidence="6">
    <location>
        <position position="1"/>
    </location>
</feature>
<comment type="caution">
    <text evidence="6">The sequence shown here is derived from an EMBL/GenBank/DDBJ whole genome shotgun (WGS) entry which is preliminary data.</text>
</comment>
<dbReference type="PANTHER" id="PTHR10218">
    <property type="entry name" value="GTP-BINDING PROTEIN ALPHA SUBUNIT"/>
    <property type="match status" value="1"/>
</dbReference>
<evidence type="ECO:0000256" key="3">
    <source>
        <dbReference type="ARBA" id="ARBA00023134"/>
    </source>
</evidence>
<dbReference type="GO" id="GO:0046872">
    <property type="term" value="F:metal ion binding"/>
    <property type="evidence" value="ECO:0007669"/>
    <property type="project" value="UniProtKB-KW"/>
</dbReference>
<dbReference type="EMBL" id="BTSX01000004">
    <property type="protein sequence ID" value="GMS92369.1"/>
    <property type="molecule type" value="Genomic_DNA"/>
</dbReference>
<dbReference type="Pfam" id="PF00503">
    <property type="entry name" value="G-alpha"/>
    <property type="match status" value="1"/>
</dbReference>
<dbReference type="PROSITE" id="PS51882">
    <property type="entry name" value="G_ALPHA"/>
    <property type="match status" value="1"/>
</dbReference>
<keyword evidence="4" id="KW-0807">Transducer</keyword>
<dbReference type="GO" id="GO:0031683">
    <property type="term" value="F:G-protein beta/gamma-subunit complex binding"/>
    <property type="evidence" value="ECO:0007669"/>
    <property type="project" value="InterPro"/>
</dbReference>
<keyword evidence="7" id="KW-1185">Reference proteome</keyword>
<organism evidence="6 7">
    <name type="scientific">Pristionchus entomophagus</name>
    <dbReference type="NCBI Taxonomy" id="358040"/>
    <lineage>
        <taxon>Eukaryota</taxon>
        <taxon>Metazoa</taxon>
        <taxon>Ecdysozoa</taxon>
        <taxon>Nematoda</taxon>
        <taxon>Chromadorea</taxon>
        <taxon>Rhabditida</taxon>
        <taxon>Rhabditina</taxon>
        <taxon>Diplogasteromorpha</taxon>
        <taxon>Diplogasteroidea</taxon>
        <taxon>Neodiplogasteridae</taxon>
        <taxon>Pristionchus</taxon>
    </lineage>
</organism>